<dbReference type="RefSeq" id="WP_058892175.1">
    <property type="nucleotide sequence ID" value="NZ_LQBL01000031.1"/>
</dbReference>
<evidence type="ECO:0008006" key="3">
    <source>
        <dbReference type="Google" id="ProtNLM"/>
    </source>
</evidence>
<gene>
    <name evidence="1" type="ORF">AVL62_08030</name>
</gene>
<protein>
    <recommendedName>
        <fullName evidence="3">Immediate-early protein 2</fullName>
    </recommendedName>
</protein>
<accession>A0A0W8I2C9</accession>
<dbReference type="STRING" id="767452.AVL62_08030"/>
<dbReference type="InterPro" id="IPR023393">
    <property type="entry name" value="START-like_dom_sf"/>
</dbReference>
<sequence>MARFWFDVLVPGAPAQVWERLWDLDRHTAAIPLTTTLGGPLGPGADFVARTRLGPVRIDDEMVVRRWEPHDHAVIEKVGRPLTGRIEVTLRPAGADTRLRWEQEYAVAGVPGALAALAAPAVRAAYLRAVRQITRP</sequence>
<proteinExistence type="predicted"/>
<dbReference type="Gene3D" id="3.30.530.20">
    <property type="match status" value="1"/>
</dbReference>
<evidence type="ECO:0000313" key="1">
    <source>
        <dbReference type="EMBL" id="KUG51880.1"/>
    </source>
</evidence>
<dbReference type="Pfam" id="PF10604">
    <property type="entry name" value="Polyketide_cyc2"/>
    <property type="match status" value="1"/>
</dbReference>
<keyword evidence="2" id="KW-1185">Reference proteome</keyword>
<dbReference type="AlphaFoldDB" id="A0A0W8I2C9"/>
<comment type="caution">
    <text evidence="1">The sequence shown here is derived from an EMBL/GenBank/DDBJ whole genome shotgun (WGS) entry which is preliminary data.</text>
</comment>
<dbReference type="InterPro" id="IPR019587">
    <property type="entry name" value="Polyketide_cyclase/dehydratase"/>
</dbReference>
<dbReference type="EMBL" id="LQBL01000031">
    <property type="protein sequence ID" value="KUG51880.1"/>
    <property type="molecule type" value="Genomic_DNA"/>
</dbReference>
<name>A0A0W8I2C9_9MICO</name>
<evidence type="ECO:0000313" key="2">
    <source>
        <dbReference type="Proteomes" id="UP000054837"/>
    </source>
</evidence>
<dbReference type="SUPFAM" id="SSF55961">
    <property type="entry name" value="Bet v1-like"/>
    <property type="match status" value="1"/>
</dbReference>
<reference evidence="1 2" key="1">
    <citation type="submission" date="2015-12" db="EMBL/GenBank/DDBJ databases">
        <title>Serinicoccus chungangenesis strain CD08_5 genome sequencing and assembly.</title>
        <authorList>
            <person name="Chander A.M."/>
            <person name="Kaur G."/>
            <person name="Nair G.R."/>
            <person name="Dhawan D.K."/>
            <person name="Kochhar R.K."/>
            <person name="Mayilraj S."/>
            <person name="Bhadada S.K."/>
        </authorList>
    </citation>
    <scope>NUCLEOTIDE SEQUENCE [LARGE SCALE GENOMIC DNA]</scope>
    <source>
        <strain evidence="1 2">CD08_5</strain>
    </source>
</reference>
<dbReference type="Proteomes" id="UP000054837">
    <property type="component" value="Unassembled WGS sequence"/>
</dbReference>
<organism evidence="1 2">
    <name type="scientific">Serinicoccus chungangensis</name>
    <dbReference type="NCBI Taxonomy" id="767452"/>
    <lineage>
        <taxon>Bacteria</taxon>
        <taxon>Bacillati</taxon>
        <taxon>Actinomycetota</taxon>
        <taxon>Actinomycetes</taxon>
        <taxon>Micrococcales</taxon>
        <taxon>Ornithinimicrobiaceae</taxon>
        <taxon>Serinicoccus</taxon>
    </lineage>
</organism>
<dbReference type="OrthoDB" id="4823586at2"/>